<keyword evidence="5" id="KW-1185">Reference proteome</keyword>
<evidence type="ECO:0000259" key="3">
    <source>
        <dbReference type="Pfam" id="PF11265"/>
    </source>
</evidence>
<dbReference type="InterPro" id="IPR021419">
    <property type="entry name" value="Mediator_Med25_VWA"/>
</dbReference>
<comment type="similarity">
    <text evidence="1">Belongs to the Mediator complex subunit 25 family.</text>
</comment>
<organism evidence="4 5">
    <name type="scientific">Dovyalis caffra</name>
    <dbReference type="NCBI Taxonomy" id="77055"/>
    <lineage>
        <taxon>Eukaryota</taxon>
        <taxon>Viridiplantae</taxon>
        <taxon>Streptophyta</taxon>
        <taxon>Embryophyta</taxon>
        <taxon>Tracheophyta</taxon>
        <taxon>Spermatophyta</taxon>
        <taxon>Magnoliopsida</taxon>
        <taxon>eudicotyledons</taxon>
        <taxon>Gunneridae</taxon>
        <taxon>Pentapetalae</taxon>
        <taxon>rosids</taxon>
        <taxon>fabids</taxon>
        <taxon>Malpighiales</taxon>
        <taxon>Salicaceae</taxon>
        <taxon>Flacourtieae</taxon>
        <taxon>Dovyalis</taxon>
    </lineage>
</organism>
<dbReference type="GO" id="GO:0016592">
    <property type="term" value="C:mediator complex"/>
    <property type="evidence" value="ECO:0007669"/>
    <property type="project" value="TreeGrafter"/>
</dbReference>
<evidence type="ECO:0000313" key="5">
    <source>
        <dbReference type="Proteomes" id="UP001314170"/>
    </source>
</evidence>
<name>A0AAV1SE88_9ROSI</name>
<sequence>MLNLHFCRNESIGQDASVTVAELGLVQYQARGPDSTEEPLTQPAAWTSDMNTFLQWLSELKFNGSSPDSSGIAEGLADALVMFLMHPNQDQEKKYFQSQRHCILVSATNPFGFVDLPLTGNPMDKISIIETEEEATDAESIAKLYIQFMVSLSVISPMQLPLLRKIYKAANLNSNAMDPFFNSVKNSDFLVLLSEKFFEAHVALCEKETTGRGLDLSEEDVLLLEQVLNQSSTSQKSTAKESISDGMIEGEVKIASFTNLQPDTAQLPCVSSCVPPYVQPHFSRIIPNLKTYDADDFASQEMIFGNSNAPRAIVLSQKARPLIPGTVNPSIILSHKAQTFQEATSVASIEESSRDYPTINSRYQRNYEAMRPPVLDLKPDSGTPNYKQDEISDLLFFTANSHIARSLMGMQPVGLKTTGKRKQETLQSLVLPTISSKASVVPSMRVQSIPENSFPSAAYNLYGSFKTPQEADYQTMHTMRKSPQATMSSAKDGSVVFSGSPHQTQNVNTGFTATGCNVSGNLNAPQNFATFQSATGHDDVQPREGKEDVPKAHMQQEEFDYKWDPMTSCPQSSPSSEVLLSNPSTKMPLQRNEEMEPTIEIDALDKNLDGHEKYIKAWEGAISALMGGRLMIVTRAVAYRATSTSNQITSDWPNTLQLGRLLCQDFFEKFPKLDPKYIMIFEVANNHSILEHLRTRKLGHEFDTIFWDA</sequence>
<dbReference type="GO" id="GO:0005667">
    <property type="term" value="C:transcription regulator complex"/>
    <property type="evidence" value="ECO:0007669"/>
    <property type="project" value="TreeGrafter"/>
</dbReference>
<dbReference type="PANTHER" id="PTHR12433">
    <property type="entry name" value="MEDIATOR OF RNA POLYMERASE II TRANSCRIPTION SUBUNIT 25"/>
    <property type="match status" value="1"/>
</dbReference>
<dbReference type="Pfam" id="PF11265">
    <property type="entry name" value="Med25_VWA"/>
    <property type="match status" value="1"/>
</dbReference>
<accession>A0AAV1SE88</accession>
<evidence type="ECO:0000256" key="2">
    <source>
        <dbReference type="ARBA" id="ARBA00019694"/>
    </source>
</evidence>
<dbReference type="PANTHER" id="PTHR12433:SF12">
    <property type="entry name" value="MEDIATOR OF RNA POLYMERASE II TRANSCRIPTION SUBUNIT 25"/>
    <property type="match status" value="1"/>
</dbReference>
<comment type="caution">
    <text evidence="4">The sequence shown here is derived from an EMBL/GenBank/DDBJ whole genome shotgun (WGS) entry which is preliminary data.</text>
</comment>
<dbReference type="AlphaFoldDB" id="A0AAV1SE88"/>
<dbReference type="GO" id="GO:0045944">
    <property type="term" value="P:positive regulation of transcription by RNA polymerase II"/>
    <property type="evidence" value="ECO:0007669"/>
    <property type="project" value="TreeGrafter"/>
</dbReference>
<proteinExistence type="inferred from homology"/>
<reference evidence="4 5" key="1">
    <citation type="submission" date="2024-01" db="EMBL/GenBank/DDBJ databases">
        <authorList>
            <person name="Waweru B."/>
        </authorList>
    </citation>
    <scope>NUCLEOTIDE SEQUENCE [LARGE SCALE GENOMIC DNA]</scope>
</reference>
<protein>
    <recommendedName>
        <fullName evidence="2">Mediator of RNA polymerase II transcription subunit 25</fullName>
    </recommendedName>
</protein>
<gene>
    <name evidence="4" type="ORF">DCAF_LOCUS22485</name>
</gene>
<dbReference type="Proteomes" id="UP001314170">
    <property type="component" value="Unassembled WGS sequence"/>
</dbReference>
<feature type="domain" description="Mediator of RNA polymerase II transcription subunit 25 von Willebrand factor type A" evidence="3">
    <location>
        <begin position="21"/>
        <end position="195"/>
    </location>
</feature>
<dbReference type="EMBL" id="CAWUPB010001176">
    <property type="protein sequence ID" value="CAK7349764.1"/>
    <property type="molecule type" value="Genomic_DNA"/>
</dbReference>
<evidence type="ECO:0000256" key="1">
    <source>
        <dbReference type="ARBA" id="ARBA00009102"/>
    </source>
</evidence>
<evidence type="ECO:0000313" key="4">
    <source>
        <dbReference type="EMBL" id="CAK7349764.1"/>
    </source>
</evidence>